<evidence type="ECO:0000256" key="7">
    <source>
        <dbReference type="ARBA" id="ARBA00022989"/>
    </source>
</evidence>
<keyword evidence="5" id="KW-0547">Nucleotide-binding</keyword>
<evidence type="ECO:0000256" key="8">
    <source>
        <dbReference type="ARBA" id="ARBA00023136"/>
    </source>
</evidence>
<dbReference type="InterPro" id="IPR003593">
    <property type="entry name" value="AAA+_ATPase"/>
</dbReference>
<evidence type="ECO:0000313" key="14">
    <source>
        <dbReference type="Proteomes" id="UP001235939"/>
    </source>
</evidence>
<dbReference type="SUPFAM" id="SSF90123">
    <property type="entry name" value="ABC transporter transmembrane region"/>
    <property type="match status" value="1"/>
</dbReference>
<dbReference type="SMART" id="SM00382">
    <property type="entry name" value="AAA"/>
    <property type="match status" value="1"/>
</dbReference>
<dbReference type="PROSITE" id="PS50893">
    <property type="entry name" value="ABC_TRANSPORTER_2"/>
    <property type="match status" value="1"/>
</dbReference>
<comment type="subcellular location">
    <subcellularLocation>
        <location evidence="1">Vacuole membrane</location>
        <topology evidence="1">Multi-pass membrane protein</topology>
    </subcellularLocation>
</comment>
<dbReference type="InterPro" id="IPR036640">
    <property type="entry name" value="ABC1_TM_sf"/>
</dbReference>
<dbReference type="PROSITE" id="PS50929">
    <property type="entry name" value="ABC_TM1F"/>
    <property type="match status" value="1"/>
</dbReference>
<reference evidence="13 14" key="1">
    <citation type="submission" date="2022-01" db="EMBL/GenBank/DDBJ databases">
        <title>A chromosomal length assembly of Cordylochernes scorpioides.</title>
        <authorList>
            <person name="Zeh D."/>
            <person name="Zeh J."/>
        </authorList>
    </citation>
    <scope>NUCLEOTIDE SEQUENCE [LARGE SCALE GENOMIC DNA]</scope>
    <source>
        <strain evidence="13">IN4F17</strain>
        <tissue evidence="13">Whole Body</tissue>
    </source>
</reference>
<feature type="region of interest" description="Disordered" evidence="9">
    <location>
        <begin position="554"/>
        <end position="576"/>
    </location>
</feature>
<evidence type="ECO:0000256" key="2">
    <source>
        <dbReference type="ARBA" id="ARBA00022448"/>
    </source>
</evidence>
<evidence type="ECO:0000259" key="12">
    <source>
        <dbReference type="PROSITE" id="PS50929"/>
    </source>
</evidence>
<organism evidence="13 14">
    <name type="scientific">Cordylochernes scorpioides</name>
    <dbReference type="NCBI Taxonomy" id="51811"/>
    <lineage>
        <taxon>Eukaryota</taxon>
        <taxon>Metazoa</taxon>
        <taxon>Ecdysozoa</taxon>
        <taxon>Arthropoda</taxon>
        <taxon>Chelicerata</taxon>
        <taxon>Arachnida</taxon>
        <taxon>Pseudoscorpiones</taxon>
        <taxon>Cheliferoidea</taxon>
        <taxon>Chernetidae</taxon>
        <taxon>Cordylochernes</taxon>
    </lineage>
</organism>
<dbReference type="PROSITE" id="PS00211">
    <property type="entry name" value="ABC_TRANSPORTER_1"/>
    <property type="match status" value="1"/>
</dbReference>
<evidence type="ECO:0000313" key="13">
    <source>
        <dbReference type="EMBL" id="UYV77758.1"/>
    </source>
</evidence>
<dbReference type="EMBL" id="CP092877">
    <property type="protein sequence ID" value="UYV77758.1"/>
    <property type="molecule type" value="Genomic_DNA"/>
</dbReference>
<keyword evidence="8 10" id="KW-0472">Membrane</keyword>
<dbReference type="CDD" id="cd03250">
    <property type="entry name" value="ABCC_MRP_domain1"/>
    <property type="match status" value="1"/>
</dbReference>
<dbReference type="Pfam" id="PF00664">
    <property type="entry name" value="ABC_membrane"/>
    <property type="match status" value="1"/>
</dbReference>
<feature type="compositionally biased region" description="Low complexity" evidence="9">
    <location>
        <begin position="563"/>
        <end position="576"/>
    </location>
</feature>
<feature type="non-terminal residue" evidence="13">
    <location>
        <position position="576"/>
    </location>
</feature>
<keyword evidence="6" id="KW-0067">ATP-binding</keyword>
<keyword evidence="4" id="KW-0677">Repeat</keyword>
<feature type="transmembrane region" description="Helical" evidence="10">
    <location>
        <begin position="200"/>
        <end position="228"/>
    </location>
</feature>
<dbReference type="PANTHER" id="PTHR24223:SF443">
    <property type="entry name" value="MULTIDRUG-RESISTANCE LIKE PROTEIN 1, ISOFORM I"/>
    <property type="match status" value="1"/>
</dbReference>
<feature type="transmembrane region" description="Helical" evidence="10">
    <location>
        <begin position="95"/>
        <end position="117"/>
    </location>
</feature>
<gene>
    <name evidence="13" type="ORF">LAZ67_15002177</name>
</gene>
<feature type="domain" description="ABC transporter" evidence="11">
    <location>
        <begin position="314"/>
        <end position="549"/>
    </location>
</feature>
<keyword evidence="14" id="KW-1185">Reference proteome</keyword>
<dbReference type="Gene3D" id="1.20.1560.10">
    <property type="entry name" value="ABC transporter type 1, transmembrane domain"/>
    <property type="match status" value="1"/>
</dbReference>
<evidence type="ECO:0000256" key="10">
    <source>
        <dbReference type="SAM" id="Phobius"/>
    </source>
</evidence>
<dbReference type="InterPro" id="IPR011527">
    <property type="entry name" value="ABC1_TM_dom"/>
</dbReference>
<accession>A0ABY6LCZ7</accession>
<feature type="domain" description="ABC transmembrane type-1" evidence="12">
    <location>
        <begin position="1"/>
        <end position="266"/>
    </location>
</feature>
<dbReference type="PANTHER" id="PTHR24223">
    <property type="entry name" value="ATP-BINDING CASSETTE SUB-FAMILY C"/>
    <property type="match status" value="1"/>
</dbReference>
<evidence type="ECO:0000256" key="6">
    <source>
        <dbReference type="ARBA" id="ARBA00022840"/>
    </source>
</evidence>
<evidence type="ECO:0000256" key="1">
    <source>
        <dbReference type="ARBA" id="ARBA00004128"/>
    </source>
</evidence>
<dbReference type="Pfam" id="PF00005">
    <property type="entry name" value="ABC_tran"/>
    <property type="match status" value="1"/>
</dbReference>
<feature type="transmembrane region" description="Helical" evidence="10">
    <location>
        <begin position="22"/>
        <end position="44"/>
    </location>
</feature>
<proteinExistence type="predicted"/>
<dbReference type="InterPro" id="IPR050173">
    <property type="entry name" value="ABC_transporter_C-like"/>
</dbReference>
<evidence type="ECO:0000256" key="9">
    <source>
        <dbReference type="SAM" id="MobiDB-lite"/>
    </source>
</evidence>
<sequence>MWYRPCLLLAFLSSDLPPWRGYIYAGAMLMSAMLESLLNNQYLFHIQQTAMRARTCMLSAIFKKNLRMSPSSRQQNTTGQAVNLMALDSMKVTEWLAVSHDVWALPLRVIISLVLLWGKLGPASLGGLAIIALMVPFNATVTLRMRRLQLKVMGIKDQRMKMITEVLTGIQTIKLAAWELSFHKMIRTIRGKELFILRKAIYLGMALVFSFVSAPFLVGLASFGTYILMDPSNVLDANKAFVALSLFNILRPAMVTFPQLITATIMVSTNPISNPCFLKEGTSMVSGKRINQYLSQPEVDSSTVTHSPDPDLAINMRNATFCWSWKDQDSPVLKNVTLKVPPGSFVAIVGPVGSGKSALLSSLICDLEKLSGSVNLWGQVTYCPQHPWIQNTSLRNNITFTRGFEPLKFRKVVQACALEPDLDVLPDGDLTEIGEKVSVETRCSSPLCMLQYFVWQGINLSGGQKQRVSLARALYSDAEIFLLDDPISAVDAHVGQHLLDKVIGPKGFLAKKVGSSNCIYVLDQGKVVAQGTYAELAPQLGALAPLLEDGGATSPDSIEVVPSESLSSMHSSSSLS</sequence>
<keyword evidence="2" id="KW-0813">Transport</keyword>
<protein>
    <submittedName>
        <fullName evidence="13">Uncharacterized protein</fullName>
    </submittedName>
</protein>
<dbReference type="Proteomes" id="UP001235939">
    <property type="component" value="Chromosome 15"/>
</dbReference>
<dbReference type="Gene3D" id="3.40.50.300">
    <property type="entry name" value="P-loop containing nucleotide triphosphate hydrolases"/>
    <property type="match status" value="1"/>
</dbReference>
<evidence type="ECO:0000259" key="11">
    <source>
        <dbReference type="PROSITE" id="PS50893"/>
    </source>
</evidence>
<name>A0ABY6LCZ7_9ARAC</name>
<keyword evidence="3 10" id="KW-0812">Transmembrane</keyword>
<evidence type="ECO:0000256" key="3">
    <source>
        <dbReference type="ARBA" id="ARBA00022692"/>
    </source>
</evidence>
<dbReference type="InterPro" id="IPR027417">
    <property type="entry name" value="P-loop_NTPase"/>
</dbReference>
<dbReference type="InterPro" id="IPR003439">
    <property type="entry name" value="ABC_transporter-like_ATP-bd"/>
</dbReference>
<evidence type="ECO:0000256" key="4">
    <source>
        <dbReference type="ARBA" id="ARBA00022737"/>
    </source>
</evidence>
<evidence type="ECO:0000256" key="5">
    <source>
        <dbReference type="ARBA" id="ARBA00022741"/>
    </source>
</evidence>
<keyword evidence="7 10" id="KW-1133">Transmembrane helix</keyword>
<dbReference type="SUPFAM" id="SSF52540">
    <property type="entry name" value="P-loop containing nucleoside triphosphate hydrolases"/>
    <property type="match status" value="1"/>
</dbReference>
<dbReference type="CDD" id="cd18595">
    <property type="entry name" value="ABC_6TM_MRP1_2_3_6_D1_like"/>
    <property type="match status" value="1"/>
</dbReference>
<feature type="transmembrane region" description="Helical" evidence="10">
    <location>
        <begin position="123"/>
        <end position="141"/>
    </location>
</feature>
<dbReference type="InterPro" id="IPR017871">
    <property type="entry name" value="ABC_transporter-like_CS"/>
</dbReference>